<accession>A0A2C6KV21</accession>
<dbReference type="VEuPathDB" id="ToxoDB:CSUI_006241"/>
<evidence type="ECO:0000313" key="1">
    <source>
        <dbReference type="EMBL" id="PHJ19923.1"/>
    </source>
</evidence>
<dbReference type="Proteomes" id="UP000221165">
    <property type="component" value="Unassembled WGS sequence"/>
</dbReference>
<keyword evidence="2" id="KW-1185">Reference proteome</keyword>
<dbReference type="GeneID" id="94429616"/>
<protein>
    <submittedName>
        <fullName evidence="1">Uncharacterized protein</fullName>
    </submittedName>
</protein>
<name>A0A2C6KV21_9APIC</name>
<gene>
    <name evidence="1" type="ORF">CSUI_006241</name>
</gene>
<reference evidence="1 2" key="1">
    <citation type="journal article" date="2017" name="Int. J. Parasitol.">
        <title>The genome of the protozoan parasite Cystoisospora suis and a reverse vaccinology approach to identify vaccine candidates.</title>
        <authorList>
            <person name="Palmieri N."/>
            <person name="Shrestha A."/>
            <person name="Ruttkowski B."/>
            <person name="Beck T."/>
            <person name="Vogl C."/>
            <person name="Tomley F."/>
            <person name="Blake D.P."/>
            <person name="Joachim A."/>
        </authorList>
    </citation>
    <scope>NUCLEOTIDE SEQUENCE [LARGE SCALE GENOMIC DNA]</scope>
    <source>
        <strain evidence="1 2">Wien I</strain>
    </source>
</reference>
<comment type="caution">
    <text evidence="1">The sequence shown here is derived from an EMBL/GenBank/DDBJ whole genome shotgun (WGS) entry which is preliminary data.</text>
</comment>
<evidence type="ECO:0000313" key="2">
    <source>
        <dbReference type="Proteomes" id="UP000221165"/>
    </source>
</evidence>
<dbReference type="RefSeq" id="XP_067921615.1">
    <property type="nucleotide sequence ID" value="XM_068066405.1"/>
</dbReference>
<dbReference type="EMBL" id="MIGC01003117">
    <property type="protein sequence ID" value="PHJ19923.1"/>
    <property type="molecule type" value="Genomic_DNA"/>
</dbReference>
<sequence length="89" mass="10042">MGNFSLGEFEEDWEGLVISSARAEAHAADLLAFSVDISVKSLHTKEREGEEELKEKEEVDEGWWKSVDEEEGVGKVLGVGEEEEEERRC</sequence>
<organism evidence="1 2">
    <name type="scientific">Cystoisospora suis</name>
    <dbReference type="NCBI Taxonomy" id="483139"/>
    <lineage>
        <taxon>Eukaryota</taxon>
        <taxon>Sar</taxon>
        <taxon>Alveolata</taxon>
        <taxon>Apicomplexa</taxon>
        <taxon>Conoidasida</taxon>
        <taxon>Coccidia</taxon>
        <taxon>Eucoccidiorida</taxon>
        <taxon>Eimeriorina</taxon>
        <taxon>Sarcocystidae</taxon>
        <taxon>Cystoisospora</taxon>
    </lineage>
</organism>
<dbReference type="AlphaFoldDB" id="A0A2C6KV21"/>
<proteinExistence type="predicted"/>